<dbReference type="SUPFAM" id="SSF56281">
    <property type="entry name" value="Metallo-hydrolase/oxidoreductase"/>
    <property type="match status" value="1"/>
</dbReference>
<dbReference type="RefSeq" id="WP_047223712.1">
    <property type="nucleotide sequence ID" value="NZ_JWIO01000024.1"/>
</dbReference>
<feature type="region of interest" description="Disordered" evidence="1">
    <location>
        <begin position="118"/>
        <end position="156"/>
    </location>
</feature>
<keyword evidence="4" id="KW-1185">Reference proteome</keyword>
<feature type="domain" description="Metallo-beta-lactamase" evidence="2">
    <location>
        <begin position="164"/>
        <end position="264"/>
    </location>
</feature>
<sequence>MDVTWWGHSTVVIADAGTRLVTDPVFGMRVAHLRRRAGARPVAQAARVDAAVVSHLHADHLDIPSLKLLPPTAPIILPRGGAALLARRHPALAERCVEMVPGDRVRVAPRNGTAAWLGNAGGSADSHTDNGGRDGGSIDHGDGRGIDHNVDHGDGRNVRPAVDHDIDHGGGVAVAAGLDVLAVPAEHDGSRGPWSRHRGPALGFVVTGSRTVWFAGDTALHDAMADLAPLGLDLALVPVGGWGPTLGPGHLDPAGAIEAVRRTLGPRPLPAQAVAEAAAMAVPIHYGTFWPVGFDRVRPDRFHEPGREFARLAAAAADLPAEVRVLAHGESLVHPPAGRWTPARAVR</sequence>
<dbReference type="EMBL" id="JWIO01000024">
    <property type="protein sequence ID" value="KLL10884.1"/>
    <property type="molecule type" value="Genomic_DNA"/>
</dbReference>
<dbReference type="Pfam" id="PF12706">
    <property type="entry name" value="Lactamase_B_2"/>
    <property type="match status" value="2"/>
</dbReference>
<dbReference type="Proteomes" id="UP000035425">
    <property type="component" value="Unassembled WGS sequence"/>
</dbReference>
<dbReference type="InterPro" id="IPR036866">
    <property type="entry name" value="RibonucZ/Hydroxyglut_hydro"/>
</dbReference>
<organism evidence="3 4">
    <name type="scientific">Protofrankia coriariae</name>
    <dbReference type="NCBI Taxonomy" id="1562887"/>
    <lineage>
        <taxon>Bacteria</taxon>
        <taxon>Bacillati</taxon>
        <taxon>Actinomycetota</taxon>
        <taxon>Actinomycetes</taxon>
        <taxon>Frankiales</taxon>
        <taxon>Frankiaceae</taxon>
        <taxon>Protofrankia</taxon>
    </lineage>
</organism>
<reference evidence="3 4" key="1">
    <citation type="submission" date="2014-12" db="EMBL/GenBank/DDBJ databases">
        <title>Frankia sp. BMG5.1 draft genome.</title>
        <authorList>
            <person name="Gtari M."/>
            <person name="Ghodhbane-Gtari F."/>
            <person name="Nouioui I."/>
            <person name="Ktari A."/>
            <person name="Hezbri K."/>
            <person name="Mimouni W."/>
            <person name="Sbissi I."/>
            <person name="Ayari A."/>
            <person name="Yamanaka T."/>
            <person name="Normand P."/>
            <person name="Tisa L.S."/>
            <person name="Boudabous A."/>
        </authorList>
    </citation>
    <scope>NUCLEOTIDE SEQUENCE [LARGE SCALE GENOMIC DNA]</scope>
    <source>
        <strain evidence="3 4">BMG5.1</strain>
    </source>
</reference>
<dbReference type="PANTHER" id="PTHR15032">
    <property type="entry name" value="N-ACYL-PHOSPHATIDYLETHANOLAMINE-HYDROLYZING PHOSPHOLIPASE D"/>
    <property type="match status" value="1"/>
</dbReference>
<dbReference type="PANTHER" id="PTHR15032:SF36">
    <property type="entry name" value="METALLO-BETA-LACTAMASE DOMAIN-CONTAINING PROTEIN"/>
    <property type="match status" value="1"/>
</dbReference>
<dbReference type="InterPro" id="IPR001279">
    <property type="entry name" value="Metallo-B-lactamas"/>
</dbReference>
<dbReference type="Gene3D" id="3.60.15.10">
    <property type="entry name" value="Ribonuclease Z/Hydroxyacylglutathione hydrolase-like"/>
    <property type="match status" value="1"/>
</dbReference>
<feature type="domain" description="Metallo-beta-lactamase" evidence="2">
    <location>
        <begin position="18"/>
        <end position="109"/>
    </location>
</feature>
<feature type="compositionally biased region" description="Basic and acidic residues" evidence="1">
    <location>
        <begin position="126"/>
        <end position="156"/>
    </location>
</feature>
<comment type="caution">
    <text evidence="3">The sequence shown here is derived from an EMBL/GenBank/DDBJ whole genome shotgun (WGS) entry which is preliminary data.</text>
</comment>
<protein>
    <recommendedName>
        <fullName evidence="2">Metallo-beta-lactamase domain-containing protein</fullName>
    </recommendedName>
</protein>
<evidence type="ECO:0000313" key="4">
    <source>
        <dbReference type="Proteomes" id="UP000035425"/>
    </source>
</evidence>
<proteinExistence type="predicted"/>
<accession>A0ABR5F2D8</accession>
<evidence type="ECO:0000256" key="1">
    <source>
        <dbReference type="SAM" id="MobiDB-lite"/>
    </source>
</evidence>
<gene>
    <name evidence="3" type="ORF">FrCorBMG51_15245</name>
</gene>
<evidence type="ECO:0000313" key="3">
    <source>
        <dbReference type="EMBL" id="KLL10884.1"/>
    </source>
</evidence>
<evidence type="ECO:0000259" key="2">
    <source>
        <dbReference type="Pfam" id="PF12706"/>
    </source>
</evidence>
<name>A0ABR5F2D8_9ACTN</name>